<feature type="domain" description="Carbohydrate kinase PfkB" evidence="6">
    <location>
        <begin position="12"/>
        <end position="298"/>
    </location>
</feature>
<comment type="similarity">
    <text evidence="1">Belongs to the carbohydrate kinase PfkB family.</text>
</comment>
<evidence type="ECO:0000256" key="3">
    <source>
        <dbReference type="ARBA" id="ARBA00022741"/>
    </source>
</evidence>
<sequence length="352" mass="36267">MITLLPEQAGPLEAAELFRRGMGGAESNTACALASLGVPTAWVSRVGADGFGRLLLTEIAAHGVDVSGVEVDPHRPTGLYVKEIGAGTGSVHDLGTGRSKLHYYRSASAASALAPAALELPAVAALLATARLVHLSGITAALGQASGGDSGRRLVQAVLDRRRPGQLVSFDMNWRPALWRRLQGSAAVDPVAVLAGLADQADVVFIGSDEAEILFGTADPQRLRALLPGPRVLVVKNAEHGACAFEGDAAVTEPALRVEVLEPIGAGDAFAAGYLAGLLRGHDQRRRLRLGHVCAASTLMVAHDHAAPPSPAELDRLLECTPREWSGLRAGAGVIAAAAPTDDSAVTAEAAS</sequence>
<dbReference type="Pfam" id="PF00294">
    <property type="entry name" value="PfkB"/>
    <property type="match status" value="1"/>
</dbReference>
<dbReference type="PANTHER" id="PTHR43085:SF1">
    <property type="entry name" value="PSEUDOURIDINE KINASE-RELATED"/>
    <property type="match status" value="1"/>
</dbReference>
<keyword evidence="3" id="KW-0547">Nucleotide-binding</keyword>
<dbReference type="Gene3D" id="3.40.1190.20">
    <property type="match status" value="1"/>
</dbReference>
<dbReference type="InterPro" id="IPR050306">
    <property type="entry name" value="PfkB_Carbo_kinase"/>
</dbReference>
<dbReference type="InterPro" id="IPR011611">
    <property type="entry name" value="PfkB_dom"/>
</dbReference>
<proteinExistence type="inferred from homology"/>
<comment type="caution">
    <text evidence="7">The sequence shown here is derived from an EMBL/GenBank/DDBJ whole genome shotgun (WGS) entry which is preliminary data.</text>
</comment>
<evidence type="ECO:0000256" key="5">
    <source>
        <dbReference type="ARBA" id="ARBA00022840"/>
    </source>
</evidence>
<evidence type="ECO:0000256" key="4">
    <source>
        <dbReference type="ARBA" id="ARBA00022777"/>
    </source>
</evidence>
<dbReference type="SUPFAM" id="SSF53613">
    <property type="entry name" value="Ribokinase-like"/>
    <property type="match status" value="1"/>
</dbReference>
<keyword evidence="2" id="KW-0808">Transferase</keyword>
<keyword evidence="8" id="KW-1185">Reference proteome</keyword>
<gene>
    <name evidence="7" type="ORF">KDL01_27365</name>
</gene>
<evidence type="ECO:0000313" key="8">
    <source>
        <dbReference type="Proteomes" id="UP000675781"/>
    </source>
</evidence>
<dbReference type="GO" id="GO:0016301">
    <property type="term" value="F:kinase activity"/>
    <property type="evidence" value="ECO:0007669"/>
    <property type="project" value="UniProtKB-KW"/>
</dbReference>
<organism evidence="7 8">
    <name type="scientific">Actinospica durhamensis</name>
    <dbReference type="NCBI Taxonomy" id="1508375"/>
    <lineage>
        <taxon>Bacteria</taxon>
        <taxon>Bacillati</taxon>
        <taxon>Actinomycetota</taxon>
        <taxon>Actinomycetes</taxon>
        <taxon>Catenulisporales</taxon>
        <taxon>Actinospicaceae</taxon>
        <taxon>Actinospica</taxon>
    </lineage>
</organism>
<evidence type="ECO:0000256" key="1">
    <source>
        <dbReference type="ARBA" id="ARBA00010688"/>
    </source>
</evidence>
<keyword evidence="4 7" id="KW-0418">Kinase</keyword>
<dbReference type="CDD" id="cd01166">
    <property type="entry name" value="KdgK"/>
    <property type="match status" value="1"/>
</dbReference>
<evidence type="ECO:0000259" key="6">
    <source>
        <dbReference type="Pfam" id="PF00294"/>
    </source>
</evidence>
<protein>
    <submittedName>
        <fullName evidence="7">Sugar kinase</fullName>
    </submittedName>
</protein>
<accession>A0A941IVE4</accession>
<dbReference type="GO" id="GO:0005524">
    <property type="term" value="F:ATP binding"/>
    <property type="evidence" value="ECO:0007669"/>
    <property type="project" value="UniProtKB-KW"/>
</dbReference>
<evidence type="ECO:0000313" key="7">
    <source>
        <dbReference type="EMBL" id="MBR7837026.1"/>
    </source>
</evidence>
<name>A0A941IVE4_9ACTN</name>
<reference evidence="7" key="1">
    <citation type="submission" date="2021-04" db="EMBL/GenBank/DDBJ databases">
        <title>Genome based classification of Actinospica acidithermotolerans sp. nov., an actinobacterium isolated from an Indonesian hot spring.</title>
        <authorList>
            <person name="Kusuma A.B."/>
            <person name="Putra K.E."/>
            <person name="Nafisah S."/>
            <person name="Loh J."/>
            <person name="Nouioui I."/>
            <person name="Goodfellow M."/>
        </authorList>
    </citation>
    <scope>NUCLEOTIDE SEQUENCE</scope>
    <source>
        <strain evidence="7">CSCA 57</strain>
    </source>
</reference>
<dbReference type="PANTHER" id="PTHR43085">
    <property type="entry name" value="HEXOKINASE FAMILY MEMBER"/>
    <property type="match status" value="1"/>
</dbReference>
<dbReference type="EMBL" id="JAGSOG010000176">
    <property type="protein sequence ID" value="MBR7837026.1"/>
    <property type="molecule type" value="Genomic_DNA"/>
</dbReference>
<dbReference type="AlphaFoldDB" id="A0A941IVE4"/>
<dbReference type="InterPro" id="IPR029056">
    <property type="entry name" value="Ribokinase-like"/>
</dbReference>
<evidence type="ECO:0000256" key="2">
    <source>
        <dbReference type="ARBA" id="ARBA00022679"/>
    </source>
</evidence>
<keyword evidence="5" id="KW-0067">ATP-binding</keyword>
<dbReference type="Proteomes" id="UP000675781">
    <property type="component" value="Unassembled WGS sequence"/>
</dbReference>